<dbReference type="PROSITE" id="PS50088">
    <property type="entry name" value="ANK_REPEAT"/>
    <property type="match status" value="1"/>
</dbReference>
<evidence type="ECO:0000256" key="2">
    <source>
        <dbReference type="ARBA" id="ARBA00023043"/>
    </source>
</evidence>
<gene>
    <name evidence="4" type="ORF">TWF694_006358</name>
</gene>
<name>A0AAV9XRK8_9PEZI</name>
<keyword evidence="1" id="KW-0677">Repeat</keyword>
<dbReference type="InterPro" id="IPR002110">
    <property type="entry name" value="Ankyrin_rpt"/>
</dbReference>
<dbReference type="InterPro" id="IPR036770">
    <property type="entry name" value="Ankyrin_rpt-contain_sf"/>
</dbReference>
<dbReference type="GO" id="GO:0005737">
    <property type="term" value="C:cytoplasm"/>
    <property type="evidence" value="ECO:0007669"/>
    <property type="project" value="TreeGrafter"/>
</dbReference>
<feature type="repeat" description="ANK" evidence="3">
    <location>
        <begin position="327"/>
        <end position="359"/>
    </location>
</feature>
<dbReference type="Gene3D" id="1.25.40.20">
    <property type="entry name" value="Ankyrin repeat-containing domain"/>
    <property type="match status" value="3"/>
</dbReference>
<dbReference type="SMART" id="SM00248">
    <property type="entry name" value="ANK"/>
    <property type="match status" value="10"/>
</dbReference>
<dbReference type="SUPFAM" id="SSF48403">
    <property type="entry name" value="Ankyrin repeat"/>
    <property type="match status" value="2"/>
</dbReference>
<sequence>MFGYTKKNMLTIEESFLLLSLLDLPPSPGLPGVAVNTPFLGLAAVIDAHPSLKRKHTRANSITDIKRIKTDAEEIIQRSQLLKQDERIWRATASGNVETLISLFESLPQEQRARAANLVHEEHQVPPLLTTLCPRTAGVLLDYGADPKFSGLGTFTALDRTLLEENLPIMTEILRTERGRDCLTIKNTLYLNLLGLRKSPKGEDPTLDEELEQKHGLLEKPLMVALHKKNLEMTELILKTAKEHPGLNIFMGKPWKQEAHKVIRQGDIRFLKLFLDYGLDPNHIDLSGNPLLCTVFWDAALLGEHLCIPWVKLLLERGANVNQTGRLDVSILQHSITADNVEVAKLLLENGADLSTMSQATGLRPIHSVRSPGMLKLLLNHGADIKALGRDGQTLAHRLVHDSTMIQYLIDQGPEAREILSKPDSLGRAPLYFAINNDKPSLAAIALLLPLTDLSLPMQTSWYPKGVFRTKKERETYLHVAVRSDEFEIFEMVLDEYKKRKLNLNARNLALESPLILAALQNKINYFTSLLDNGANLFLPFPTPIFSPDAPVVSHLPLTILAADYTYDDIIDEIRLRTKNKYWADIDSEGNGPLHYAACSLDEDRIYNVLSENKYDPNAVNSAGDTPLHCAINSMRSTCEVGLMKGVMQTLILAGATLYAENAKGQTVSELFNERRKAFLQRVVCGQDCRACHDYDD</sequence>
<evidence type="ECO:0000256" key="1">
    <source>
        <dbReference type="ARBA" id="ARBA00022737"/>
    </source>
</evidence>
<evidence type="ECO:0000313" key="5">
    <source>
        <dbReference type="Proteomes" id="UP001365542"/>
    </source>
</evidence>
<protein>
    <recommendedName>
        <fullName evidence="6">Ankyrin</fullName>
    </recommendedName>
</protein>
<dbReference type="Pfam" id="PF12796">
    <property type="entry name" value="Ank_2"/>
    <property type="match status" value="1"/>
</dbReference>
<reference evidence="4 5" key="1">
    <citation type="submission" date="2019-10" db="EMBL/GenBank/DDBJ databases">
        <authorList>
            <person name="Palmer J.M."/>
        </authorList>
    </citation>
    <scope>NUCLEOTIDE SEQUENCE [LARGE SCALE GENOMIC DNA]</scope>
    <source>
        <strain evidence="4 5">TWF694</strain>
    </source>
</reference>
<keyword evidence="5" id="KW-1185">Reference proteome</keyword>
<keyword evidence="2 3" id="KW-0040">ANK repeat</keyword>
<proteinExistence type="predicted"/>
<dbReference type="PANTHER" id="PTHR24198">
    <property type="entry name" value="ANKYRIN REPEAT AND PROTEIN KINASE DOMAIN-CONTAINING PROTEIN"/>
    <property type="match status" value="1"/>
</dbReference>
<dbReference type="PANTHER" id="PTHR24198:SF165">
    <property type="entry name" value="ANKYRIN REPEAT-CONTAINING PROTEIN-RELATED"/>
    <property type="match status" value="1"/>
</dbReference>
<accession>A0AAV9XRK8</accession>
<comment type="caution">
    <text evidence="4">The sequence shown here is derived from an EMBL/GenBank/DDBJ whole genome shotgun (WGS) entry which is preliminary data.</text>
</comment>
<evidence type="ECO:0000256" key="3">
    <source>
        <dbReference type="PROSITE-ProRule" id="PRU00023"/>
    </source>
</evidence>
<dbReference type="Proteomes" id="UP001365542">
    <property type="component" value="Unassembled WGS sequence"/>
</dbReference>
<dbReference type="AlphaFoldDB" id="A0AAV9XRK8"/>
<dbReference type="EMBL" id="JAVHJO010000002">
    <property type="protein sequence ID" value="KAK6542403.1"/>
    <property type="molecule type" value="Genomic_DNA"/>
</dbReference>
<evidence type="ECO:0008006" key="6">
    <source>
        <dbReference type="Google" id="ProtNLM"/>
    </source>
</evidence>
<evidence type="ECO:0000313" key="4">
    <source>
        <dbReference type="EMBL" id="KAK6542403.1"/>
    </source>
</evidence>
<organism evidence="4 5">
    <name type="scientific">Orbilia ellipsospora</name>
    <dbReference type="NCBI Taxonomy" id="2528407"/>
    <lineage>
        <taxon>Eukaryota</taxon>
        <taxon>Fungi</taxon>
        <taxon>Dikarya</taxon>
        <taxon>Ascomycota</taxon>
        <taxon>Pezizomycotina</taxon>
        <taxon>Orbiliomycetes</taxon>
        <taxon>Orbiliales</taxon>
        <taxon>Orbiliaceae</taxon>
        <taxon>Orbilia</taxon>
    </lineage>
</organism>